<accession>A0A7K1U289</accession>
<evidence type="ECO:0000256" key="1">
    <source>
        <dbReference type="ARBA" id="ARBA00010641"/>
    </source>
</evidence>
<dbReference type="SUPFAM" id="SSF88659">
    <property type="entry name" value="Sigma3 and sigma4 domains of RNA polymerase sigma factors"/>
    <property type="match status" value="1"/>
</dbReference>
<keyword evidence="4" id="KW-0238">DNA-binding</keyword>
<keyword evidence="6" id="KW-0175">Coiled coil</keyword>
<dbReference type="InterPro" id="IPR014284">
    <property type="entry name" value="RNA_pol_sigma-70_dom"/>
</dbReference>
<feature type="domain" description="RNA polymerase sigma-70 region 2" evidence="7">
    <location>
        <begin position="31"/>
        <end position="95"/>
    </location>
</feature>
<comment type="caution">
    <text evidence="9">The sequence shown here is derived from an EMBL/GenBank/DDBJ whole genome shotgun (WGS) entry which is preliminary data.</text>
</comment>
<evidence type="ECO:0000313" key="9">
    <source>
        <dbReference type="EMBL" id="MVT08463.1"/>
    </source>
</evidence>
<dbReference type="Pfam" id="PF04542">
    <property type="entry name" value="Sigma70_r2"/>
    <property type="match status" value="1"/>
</dbReference>
<evidence type="ECO:0000313" key="10">
    <source>
        <dbReference type="Proteomes" id="UP000461730"/>
    </source>
</evidence>
<dbReference type="InterPro" id="IPR013324">
    <property type="entry name" value="RNA_pol_sigma_r3/r4-like"/>
</dbReference>
<dbReference type="InterPro" id="IPR039425">
    <property type="entry name" value="RNA_pol_sigma-70-like"/>
</dbReference>
<evidence type="ECO:0000256" key="4">
    <source>
        <dbReference type="ARBA" id="ARBA00023125"/>
    </source>
</evidence>
<dbReference type="Pfam" id="PF08281">
    <property type="entry name" value="Sigma70_r4_2"/>
    <property type="match status" value="1"/>
</dbReference>
<evidence type="ECO:0000259" key="8">
    <source>
        <dbReference type="Pfam" id="PF08281"/>
    </source>
</evidence>
<comment type="similarity">
    <text evidence="1">Belongs to the sigma-70 factor family. ECF subfamily.</text>
</comment>
<evidence type="ECO:0000256" key="3">
    <source>
        <dbReference type="ARBA" id="ARBA00023082"/>
    </source>
</evidence>
<keyword evidence="2" id="KW-0805">Transcription regulation</keyword>
<keyword evidence="5" id="KW-0804">Transcription</keyword>
<dbReference type="InterPro" id="IPR013249">
    <property type="entry name" value="RNA_pol_sigma70_r4_t2"/>
</dbReference>
<dbReference type="NCBIfam" id="TIGR02937">
    <property type="entry name" value="sigma70-ECF"/>
    <property type="match status" value="1"/>
</dbReference>
<dbReference type="SUPFAM" id="SSF88946">
    <property type="entry name" value="Sigma2 domain of RNA polymerase sigma factors"/>
    <property type="match status" value="1"/>
</dbReference>
<dbReference type="PANTHER" id="PTHR43133">
    <property type="entry name" value="RNA POLYMERASE ECF-TYPE SIGMA FACTO"/>
    <property type="match status" value="1"/>
</dbReference>
<evidence type="ECO:0000259" key="7">
    <source>
        <dbReference type="Pfam" id="PF04542"/>
    </source>
</evidence>
<dbReference type="GO" id="GO:0016987">
    <property type="term" value="F:sigma factor activity"/>
    <property type="evidence" value="ECO:0007669"/>
    <property type="project" value="UniProtKB-KW"/>
</dbReference>
<dbReference type="Gene3D" id="1.10.10.10">
    <property type="entry name" value="Winged helix-like DNA-binding domain superfamily/Winged helix DNA-binding domain"/>
    <property type="match status" value="1"/>
</dbReference>
<dbReference type="Proteomes" id="UP000461730">
    <property type="component" value="Unassembled WGS sequence"/>
</dbReference>
<dbReference type="InterPro" id="IPR007627">
    <property type="entry name" value="RNA_pol_sigma70_r2"/>
</dbReference>
<protein>
    <submittedName>
        <fullName evidence="9">Sigma-70 family RNA polymerase sigma factor</fullName>
    </submittedName>
</protein>
<evidence type="ECO:0000256" key="5">
    <source>
        <dbReference type="ARBA" id="ARBA00023163"/>
    </source>
</evidence>
<dbReference type="GO" id="GO:0006352">
    <property type="term" value="P:DNA-templated transcription initiation"/>
    <property type="evidence" value="ECO:0007669"/>
    <property type="project" value="InterPro"/>
</dbReference>
<dbReference type="PANTHER" id="PTHR43133:SF8">
    <property type="entry name" value="RNA POLYMERASE SIGMA FACTOR HI_1459-RELATED"/>
    <property type="match status" value="1"/>
</dbReference>
<feature type="domain" description="RNA polymerase sigma factor 70 region 4 type 2" evidence="8">
    <location>
        <begin position="129"/>
        <end position="171"/>
    </location>
</feature>
<keyword evidence="10" id="KW-1185">Reference proteome</keyword>
<sequence>MRTFKGSLHLITDTELLEQLREGSQQAFRQLYDRHSRQVAAFVYHLTHSAVDAEDILQETFLKLWTNREQLPAIVHPGNYIFIIARNKTLDHLRKISQQQRLVDHIWANISGVADALELQLDARESQALINQALSQLTEQQKNIFRLSRQEGLDHATIAAQLGLSRSRVKNVLVETLRFIRQYLAQHSVLLVLLLNYAGII</sequence>
<dbReference type="EMBL" id="WRXN01000003">
    <property type="protein sequence ID" value="MVT08463.1"/>
    <property type="molecule type" value="Genomic_DNA"/>
</dbReference>
<dbReference type="GO" id="GO:0003677">
    <property type="term" value="F:DNA binding"/>
    <property type="evidence" value="ECO:0007669"/>
    <property type="project" value="UniProtKB-KW"/>
</dbReference>
<evidence type="ECO:0000256" key="6">
    <source>
        <dbReference type="SAM" id="Coils"/>
    </source>
</evidence>
<gene>
    <name evidence="9" type="ORF">GO493_09355</name>
</gene>
<evidence type="ECO:0000256" key="2">
    <source>
        <dbReference type="ARBA" id="ARBA00023015"/>
    </source>
</evidence>
<name>A0A7K1U289_9BACT</name>
<proteinExistence type="inferred from homology"/>
<dbReference type="InterPro" id="IPR013325">
    <property type="entry name" value="RNA_pol_sigma_r2"/>
</dbReference>
<organism evidence="9 10">
    <name type="scientific">Chitinophaga tropicalis</name>
    <dbReference type="NCBI Taxonomy" id="2683588"/>
    <lineage>
        <taxon>Bacteria</taxon>
        <taxon>Pseudomonadati</taxon>
        <taxon>Bacteroidota</taxon>
        <taxon>Chitinophagia</taxon>
        <taxon>Chitinophagales</taxon>
        <taxon>Chitinophagaceae</taxon>
        <taxon>Chitinophaga</taxon>
    </lineage>
</organism>
<dbReference type="Gene3D" id="1.10.1740.10">
    <property type="match status" value="1"/>
</dbReference>
<reference evidence="9 10" key="1">
    <citation type="submission" date="2019-12" db="EMBL/GenBank/DDBJ databases">
        <title>Chitinophaga sp. strain ysch24 (GDMCC 1.1355), whole genome shotgun sequence.</title>
        <authorList>
            <person name="Zhang X."/>
        </authorList>
    </citation>
    <scope>NUCLEOTIDE SEQUENCE [LARGE SCALE GENOMIC DNA]</scope>
    <source>
        <strain evidence="10">ysch24</strain>
    </source>
</reference>
<keyword evidence="3" id="KW-0731">Sigma factor</keyword>
<dbReference type="InterPro" id="IPR036388">
    <property type="entry name" value="WH-like_DNA-bd_sf"/>
</dbReference>
<dbReference type="AlphaFoldDB" id="A0A7K1U289"/>
<feature type="coiled-coil region" evidence="6">
    <location>
        <begin position="123"/>
        <end position="150"/>
    </location>
</feature>